<name>A0ACB9MVX9_BAUVA</name>
<keyword evidence="2" id="KW-1185">Reference proteome</keyword>
<dbReference type="EMBL" id="CM039433">
    <property type="protein sequence ID" value="KAI4327866.1"/>
    <property type="molecule type" value="Genomic_DNA"/>
</dbReference>
<protein>
    <submittedName>
        <fullName evidence="1">Uncharacterized protein</fullName>
    </submittedName>
</protein>
<gene>
    <name evidence="1" type="ORF">L6164_020278</name>
</gene>
<reference evidence="1 2" key="1">
    <citation type="journal article" date="2022" name="DNA Res.">
        <title>Chromosomal-level genome assembly of the orchid tree Bauhinia variegata (Leguminosae; Cercidoideae) supports the allotetraploid origin hypothesis of Bauhinia.</title>
        <authorList>
            <person name="Zhong Y."/>
            <person name="Chen Y."/>
            <person name="Zheng D."/>
            <person name="Pang J."/>
            <person name="Liu Y."/>
            <person name="Luo S."/>
            <person name="Meng S."/>
            <person name="Qian L."/>
            <person name="Wei D."/>
            <person name="Dai S."/>
            <person name="Zhou R."/>
        </authorList>
    </citation>
    <scope>NUCLEOTIDE SEQUENCE [LARGE SCALE GENOMIC DNA]</scope>
    <source>
        <strain evidence="1">BV-YZ2020</strain>
    </source>
</reference>
<accession>A0ACB9MVX9</accession>
<evidence type="ECO:0000313" key="1">
    <source>
        <dbReference type="EMBL" id="KAI4327866.1"/>
    </source>
</evidence>
<evidence type="ECO:0000313" key="2">
    <source>
        <dbReference type="Proteomes" id="UP000828941"/>
    </source>
</evidence>
<dbReference type="Proteomes" id="UP000828941">
    <property type="component" value="Chromosome 8"/>
</dbReference>
<organism evidence="1 2">
    <name type="scientific">Bauhinia variegata</name>
    <name type="common">Purple orchid tree</name>
    <name type="synonym">Phanera variegata</name>
    <dbReference type="NCBI Taxonomy" id="167791"/>
    <lineage>
        <taxon>Eukaryota</taxon>
        <taxon>Viridiplantae</taxon>
        <taxon>Streptophyta</taxon>
        <taxon>Embryophyta</taxon>
        <taxon>Tracheophyta</taxon>
        <taxon>Spermatophyta</taxon>
        <taxon>Magnoliopsida</taxon>
        <taxon>eudicotyledons</taxon>
        <taxon>Gunneridae</taxon>
        <taxon>Pentapetalae</taxon>
        <taxon>rosids</taxon>
        <taxon>fabids</taxon>
        <taxon>Fabales</taxon>
        <taxon>Fabaceae</taxon>
        <taxon>Cercidoideae</taxon>
        <taxon>Cercideae</taxon>
        <taxon>Bauhiniinae</taxon>
        <taxon>Bauhinia</taxon>
    </lineage>
</organism>
<sequence length="162" mass="18500">MNGNESQKEPTPVENRPSIFMIGSSNVGKRTLLSRFLSIDFGDDSDSVYDEVVHGWTIDTKYYTADVSVWMAHLHDDLSVDDLPMFHQSDALVMVFDMNDLSSLTAIQDWVSRTDIQKFEILICIGNKVDLVPGHPVHAEYRRRLQKDEKSAVDPYSKITEY</sequence>
<comment type="caution">
    <text evidence="1">The sequence shown here is derived from an EMBL/GenBank/DDBJ whole genome shotgun (WGS) entry which is preliminary data.</text>
</comment>
<proteinExistence type="predicted"/>